<dbReference type="InterPro" id="IPR017517">
    <property type="entry name" value="Maleyloyr_isom"/>
</dbReference>
<name>A0ABV3GRN2_MICGL</name>
<evidence type="ECO:0000313" key="3">
    <source>
        <dbReference type="Proteomes" id="UP001551675"/>
    </source>
</evidence>
<dbReference type="NCBIfam" id="TIGR03083">
    <property type="entry name" value="maleylpyruvate isomerase family mycothiol-dependent enzyme"/>
    <property type="match status" value="1"/>
</dbReference>
<proteinExistence type="predicted"/>
<protein>
    <submittedName>
        <fullName evidence="2">Maleylpyruvate isomerase family mycothiol-dependent enzyme</fullName>
    </submittedName>
</protein>
<dbReference type="InterPro" id="IPR024344">
    <property type="entry name" value="MDMPI_metal-binding"/>
</dbReference>
<dbReference type="InterPro" id="IPR034660">
    <property type="entry name" value="DinB/YfiT-like"/>
</dbReference>
<gene>
    <name evidence="2" type="ORF">AB0I59_37305</name>
</gene>
<dbReference type="RefSeq" id="WP_358140710.1">
    <property type="nucleotide sequence ID" value="NZ_JBFALK010000028.1"/>
</dbReference>
<dbReference type="Pfam" id="PF11716">
    <property type="entry name" value="MDMPI_N"/>
    <property type="match status" value="1"/>
</dbReference>
<evidence type="ECO:0000313" key="2">
    <source>
        <dbReference type="EMBL" id="MEV0974286.1"/>
    </source>
</evidence>
<feature type="domain" description="Mycothiol-dependent maleylpyruvate isomerase metal-binding" evidence="1">
    <location>
        <begin position="25"/>
        <end position="168"/>
    </location>
</feature>
<dbReference type="EMBL" id="JBFALK010000028">
    <property type="protein sequence ID" value="MEV0974286.1"/>
    <property type="molecule type" value="Genomic_DNA"/>
</dbReference>
<dbReference type="GO" id="GO:0016853">
    <property type="term" value="F:isomerase activity"/>
    <property type="evidence" value="ECO:0007669"/>
    <property type="project" value="UniProtKB-KW"/>
</dbReference>
<organism evidence="2 3">
    <name type="scientific">Microtetraspora glauca</name>
    <dbReference type="NCBI Taxonomy" id="1996"/>
    <lineage>
        <taxon>Bacteria</taxon>
        <taxon>Bacillati</taxon>
        <taxon>Actinomycetota</taxon>
        <taxon>Actinomycetes</taxon>
        <taxon>Streptosporangiales</taxon>
        <taxon>Streptosporangiaceae</taxon>
        <taxon>Microtetraspora</taxon>
    </lineage>
</organism>
<dbReference type="Proteomes" id="UP001551675">
    <property type="component" value="Unassembled WGS sequence"/>
</dbReference>
<keyword evidence="2" id="KW-0413">Isomerase</keyword>
<accession>A0ABV3GRN2</accession>
<comment type="caution">
    <text evidence="2">The sequence shown here is derived from an EMBL/GenBank/DDBJ whole genome shotgun (WGS) entry which is preliminary data.</text>
</comment>
<evidence type="ECO:0000259" key="1">
    <source>
        <dbReference type="Pfam" id="PF11716"/>
    </source>
</evidence>
<reference evidence="2 3" key="1">
    <citation type="submission" date="2024-06" db="EMBL/GenBank/DDBJ databases">
        <title>The Natural Products Discovery Center: Release of the First 8490 Sequenced Strains for Exploring Actinobacteria Biosynthetic Diversity.</title>
        <authorList>
            <person name="Kalkreuter E."/>
            <person name="Kautsar S.A."/>
            <person name="Yang D."/>
            <person name="Bader C.D."/>
            <person name="Teijaro C.N."/>
            <person name="Fluegel L."/>
            <person name="Davis C.M."/>
            <person name="Simpson J.R."/>
            <person name="Lauterbach L."/>
            <person name="Steele A.D."/>
            <person name="Gui C."/>
            <person name="Meng S."/>
            <person name="Li G."/>
            <person name="Viehrig K."/>
            <person name="Ye F."/>
            <person name="Su P."/>
            <person name="Kiefer A.F."/>
            <person name="Nichols A."/>
            <person name="Cepeda A.J."/>
            <person name="Yan W."/>
            <person name="Fan B."/>
            <person name="Jiang Y."/>
            <person name="Adhikari A."/>
            <person name="Zheng C.-J."/>
            <person name="Schuster L."/>
            <person name="Cowan T.M."/>
            <person name="Smanski M.J."/>
            <person name="Chevrette M.G."/>
            <person name="De Carvalho L.P.S."/>
            <person name="Shen B."/>
        </authorList>
    </citation>
    <scope>NUCLEOTIDE SEQUENCE [LARGE SCALE GENOMIC DNA]</scope>
    <source>
        <strain evidence="2 3">NPDC050100</strain>
    </source>
</reference>
<dbReference type="SUPFAM" id="SSF109854">
    <property type="entry name" value="DinB/YfiT-like putative metalloenzymes"/>
    <property type="match status" value="1"/>
</dbReference>
<dbReference type="Gene3D" id="1.20.120.450">
    <property type="entry name" value="dinb family like domain"/>
    <property type="match status" value="1"/>
</dbReference>
<sequence length="264" mass="29139">MIPSFVEAARLPQTDRDQAALISDAEGRATLALLGELRDDDWARPTDCVEWDVRTLVSHLVGQCEDNIHLRTMLRRQLTGRRRHPSKIALDAHMAVQIDDHATETGPALVEEFARLWPRAVRARLRRPSTLRRVTIDSGIPATPRMPIGYLLDVIYPRDLWMHRVDLARATGRPITTGEHDRQITEQVIRDLALAWTGPPIALELTGPAGGSWLIGTGDPAGVVRADAVAYMRALAGRDDDVHLELVSGDPAASAAARQARVVF</sequence>
<keyword evidence="3" id="KW-1185">Reference proteome</keyword>